<evidence type="ECO:0000256" key="2">
    <source>
        <dbReference type="SAM" id="SignalP"/>
    </source>
</evidence>
<evidence type="ECO:0000313" key="3">
    <source>
        <dbReference type="EMBL" id="GFY65010.1"/>
    </source>
</evidence>
<dbReference type="OrthoDB" id="10557398at2759"/>
<accession>A0A8X6Y609</accession>
<protein>
    <submittedName>
        <fullName evidence="3">Uncharacterized protein</fullName>
    </submittedName>
</protein>
<feature type="chain" id="PRO_5036499908" evidence="2">
    <location>
        <begin position="25"/>
        <end position="184"/>
    </location>
</feature>
<dbReference type="AlphaFoldDB" id="A0A8X6Y609"/>
<comment type="caution">
    <text evidence="3">The sequence shown here is derived from an EMBL/GenBank/DDBJ whole genome shotgun (WGS) entry which is preliminary data.</text>
</comment>
<feature type="region of interest" description="Disordered" evidence="1">
    <location>
        <begin position="30"/>
        <end position="74"/>
    </location>
</feature>
<gene>
    <name evidence="3" type="ORF">TNIN_242103</name>
</gene>
<proteinExistence type="predicted"/>
<feature type="non-terminal residue" evidence="3">
    <location>
        <position position="1"/>
    </location>
</feature>
<feature type="compositionally biased region" description="Gly residues" evidence="1">
    <location>
        <begin position="35"/>
        <end position="54"/>
    </location>
</feature>
<organism evidence="3 4">
    <name type="scientific">Trichonephila inaurata madagascariensis</name>
    <dbReference type="NCBI Taxonomy" id="2747483"/>
    <lineage>
        <taxon>Eukaryota</taxon>
        <taxon>Metazoa</taxon>
        <taxon>Ecdysozoa</taxon>
        <taxon>Arthropoda</taxon>
        <taxon>Chelicerata</taxon>
        <taxon>Arachnida</taxon>
        <taxon>Araneae</taxon>
        <taxon>Araneomorphae</taxon>
        <taxon>Entelegynae</taxon>
        <taxon>Araneoidea</taxon>
        <taxon>Nephilidae</taxon>
        <taxon>Trichonephila</taxon>
        <taxon>Trichonephila inaurata</taxon>
    </lineage>
</organism>
<dbReference type="Proteomes" id="UP000886998">
    <property type="component" value="Unassembled WGS sequence"/>
</dbReference>
<evidence type="ECO:0000313" key="4">
    <source>
        <dbReference type="Proteomes" id="UP000886998"/>
    </source>
</evidence>
<evidence type="ECO:0000256" key="1">
    <source>
        <dbReference type="SAM" id="MobiDB-lite"/>
    </source>
</evidence>
<keyword evidence="4" id="KW-1185">Reference proteome</keyword>
<dbReference type="EMBL" id="BMAV01015487">
    <property type="protein sequence ID" value="GFY65010.1"/>
    <property type="molecule type" value="Genomic_DNA"/>
</dbReference>
<reference evidence="3" key="1">
    <citation type="submission" date="2020-08" db="EMBL/GenBank/DDBJ databases">
        <title>Multicomponent nature underlies the extraordinary mechanical properties of spider dragline silk.</title>
        <authorList>
            <person name="Kono N."/>
            <person name="Nakamura H."/>
            <person name="Mori M."/>
            <person name="Yoshida Y."/>
            <person name="Ohtoshi R."/>
            <person name="Malay A.D."/>
            <person name="Moran D.A.P."/>
            <person name="Tomita M."/>
            <person name="Numata K."/>
            <person name="Arakawa K."/>
        </authorList>
    </citation>
    <scope>NUCLEOTIDE SEQUENCE</scope>
</reference>
<sequence length="184" mass="18547">MASQIIFFSIAISFAVLLQCGVEAAHHNGNHTKSGGSGGSGNGLSIGYINGGGDETTPTPDADDGQGPLSFGTDMDSANYRNAPNAISAAADTIQNAISNAASVGENGLSGGANNVGGNGIGIAADRVADTFGNAANEITNAIKGAGYEPPQNLYQGGFDEVVNAIDSKQLLKLGEQFTEQQIK</sequence>
<keyword evidence="2" id="KW-0732">Signal</keyword>
<feature type="signal peptide" evidence="2">
    <location>
        <begin position="1"/>
        <end position="24"/>
    </location>
</feature>
<name>A0A8X6Y609_9ARAC</name>